<sequence>MPDRILLLEDEPFIALDLEGVLEEHGYDDVVAIVDPHLSDGLCSAVVRHLARGQVPFVVYSGEPGSLIDEEPAFENGEHLSK</sequence>
<organism evidence="1 2">
    <name type="scientific">Rhizobium leguminosarum bv. viciae</name>
    <dbReference type="NCBI Taxonomy" id="387"/>
    <lineage>
        <taxon>Bacteria</taxon>
        <taxon>Pseudomonadati</taxon>
        <taxon>Pseudomonadota</taxon>
        <taxon>Alphaproteobacteria</taxon>
        <taxon>Hyphomicrobiales</taxon>
        <taxon>Rhizobiaceae</taxon>
        <taxon>Rhizobium/Agrobacterium group</taxon>
        <taxon>Rhizobium</taxon>
    </lineage>
</organism>
<protein>
    <recommendedName>
        <fullName evidence="3">Response regulator</fullName>
    </recommendedName>
</protein>
<dbReference type="AlphaFoldDB" id="A0A7G6RNW8"/>
<accession>A0A7G6RNW8</accession>
<gene>
    <name evidence="1" type="ORF">HB770_33780</name>
</gene>
<evidence type="ECO:0000313" key="1">
    <source>
        <dbReference type="EMBL" id="QND43950.1"/>
    </source>
</evidence>
<dbReference type="SUPFAM" id="SSF52172">
    <property type="entry name" value="CheY-like"/>
    <property type="match status" value="1"/>
</dbReference>
<reference evidence="2" key="1">
    <citation type="journal article" date="2020" name="Mol. Plant Microbe">
        <title>Rhizobial microsymbionts of the narrowly endemic Oxytropis species growing in Kamchatka are characterized by significant genetic diversity and possess a set of genes that are associated with T3SS and T6SS secretion systems and can affect the development of symbiosis.</title>
        <authorList>
            <person name="Safronova V."/>
            <person name="Guro P."/>
            <person name="Sazanova A."/>
            <person name="Kuznetsova I."/>
            <person name="Belimov A."/>
            <person name="Yakubov V."/>
            <person name="Chirak E."/>
            <person name="Afonin A."/>
            <person name="Gogolev Y."/>
            <person name="Andronov E."/>
            <person name="Tikhonovich I."/>
        </authorList>
    </citation>
    <scope>NUCLEOTIDE SEQUENCE [LARGE SCALE GENOMIC DNA]</scope>
    <source>
        <strain evidence="2">RCAM0610</strain>
        <plasmid evidence="2">p_1</plasmid>
    </source>
</reference>
<dbReference type="EMBL" id="CP050552">
    <property type="protein sequence ID" value="QND43950.1"/>
    <property type="molecule type" value="Genomic_DNA"/>
</dbReference>
<proteinExistence type="predicted"/>
<dbReference type="Proteomes" id="UP000515518">
    <property type="component" value="Plasmid p_1"/>
</dbReference>
<dbReference type="Gene3D" id="3.40.50.2300">
    <property type="match status" value="1"/>
</dbReference>
<name>A0A7G6RNW8_RHILV</name>
<keyword evidence="1" id="KW-0614">Plasmid</keyword>
<geneLocation type="plasmid" evidence="1 2">
    <name>p_1</name>
</geneLocation>
<evidence type="ECO:0008006" key="3">
    <source>
        <dbReference type="Google" id="ProtNLM"/>
    </source>
</evidence>
<dbReference type="InterPro" id="IPR011006">
    <property type="entry name" value="CheY-like_superfamily"/>
</dbReference>
<evidence type="ECO:0000313" key="2">
    <source>
        <dbReference type="Proteomes" id="UP000515518"/>
    </source>
</evidence>